<feature type="region of interest" description="Disordered" evidence="1">
    <location>
        <begin position="276"/>
        <end position="298"/>
    </location>
</feature>
<name>A0AAN6Y3K1_9PEZI</name>
<proteinExistence type="predicted"/>
<reference evidence="2" key="1">
    <citation type="journal article" date="2023" name="Mol. Phylogenet. Evol.">
        <title>Genome-scale phylogeny and comparative genomics of the fungal order Sordariales.</title>
        <authorList>
            <person name="Hensen N."/>
            <person name="Bonometti L."/>
            <person name="Westerberg I."/>
            <person name="Brannstrom I.O."/>
            <person name="Guillou S."/>
            <person name="Cros-Aarteil S."/>
            <person name="Calhoun S."/>
            <person name="Haridas S."/>
            <person name="Kuo A."/>
            <person name="Mondo S."/>
            <person name="Pangilinan J."/>
            <person name="Riley R."/>
            <person name="LaButti K."/>
            <person name="Andreopoulos B."/>
            <person name="Lipzen A."/>
            <person name="Chen C."/>
            <person name="Yan M."/>
            <person name="Daum C."/>
            <person name="Ng V."/>
            <person name="Clum A."/>
            <person name="Steindorff A."/>
            <person name="Ohm R.A."/>
            <person name="Martin F."/>
            <person name="Silar P."/>
            <person name="Natvig D.O."/>
            <person name="Lalanne C."/>
            <person name="Gautier V."/>
            <person name="Ament-Velasquez S.L."/>
            <person name="Kruys A."/>
            <person name="Hutchinson M.I."/>
            <person name="Powell A.J."/>
            <person name="Barry K."/>
            <person name="Miller A.N."/>
            <person name="Grigoriev I.V."/>
            <person name="Debuchy R."/>
            <person name="Gladieux P."/>
            <person name="Hiltunen Thoren M."/>
            <person name="Johannesson H."/>
        </authorList>
    </citation>
    <scope>NUCLEOTIDE SEQUENCE</scope>
    <source>
        <strain evidence="2">PSN293</strain>
    </source>
</reference>
<sequence length="298" mass="30225">MSDQIDPPRASAAGSGGDSPRSPAADSGGDPTAAGLGIADVPVAAEAADEPEPSITDSAPAPAPGASGATTNELACWKCNTKSSIPVATAPVAPAPAAPAPAPPAPSAAPAPAPAAPVPAPATTAGATTNQALATVMTEARRALRRMEQKKKHRGKQQALRPCNTRRNAKRHAREVRAYQREALAEAVAVGQGGVEAVAAGGGGGPPVAGGAAAAPAAAGGATKMWSPALRANITSAILIKQKRRSKRLLNGKARHAFRRGGLLCGVWSGLNFWGEGSRTENRKPKKEYRREEIGRLR</sequence>
<dbReference type="AlphaFoldDB" id="A0AAN6Y3K1"/>
<feature type="region of interest" description="Disordered" evidence="1">
    <location>
        <begin position="1"/>
        <end position="70"/>
    </location>
</feature>
<feature type="compositionally biased region" description="Basic and acidic residues" evidence="1">
    <location>
        <begin position="278"/>
        <end position="298"/>
    </location>
</feature>
<feature type="region of interest" description="Disordered" evidence="1">
    <location>
        <begin position="93"/>
        <end position="124"/>
    </location>
</feature>
<comment type="caution">
    <text evidence="2">The sequence shown here is derived from an EMBL/GenBank/DDBJ whole genome shotgun (WGS) entry which is preliminary data.</text>
</comment>
<feature type="region of interest" description="Disordered" evidence="1">
    <location>
        <begin position="149"/>
        <end position="172"/>
    </location>
</feature>
<feature type="compositionally biased region" description="Low complexity" evidence="1">
    <location>
        <begin position="58"/>
        <end position="69"/>
    </location>
</feature>
<dbReference type="Proteomes" id="UP001301769">
    <property type="component" value="Unassembled WGS sequence"/>
</dbReference>
<evidence type="ECO:0000313" key="3">
    <source>
        <dbReference type="Proteomes" id="UP001301769"/>
    </source>
</evidence>
<reference evidence="2" key="2">
    <citation type="submission" date="2023-05" db="EMBL/GenBank/DDBJ databases">
        <authorList>
            <consortium name="Lawrence Berkeley National Laboratory"/>
            <person name="Steindorff A."/>
            <person name="Hensen N."/>
            <person name="Bonometti L."/>
            <person name="Westerberg I."/>
            <person name="Brannstrom I.O."/>
            <person name="Guillou S."/>
            <person name="Cros-Aarteil S."/>
            <person name="Calhoun S."/>
            <person name="Haridas S."/>
            <person name="Kuo A."/>
            <person name="Mondo S."/>
            <person name="Pangilinan J."/>
            <person name="Riley R."/>
            <person name="Labutti K."/>
            <person name="Andreopoulos B."/>
            <person name="Lipzen A."/>
            <person name="Chen C."/>
            <person name="Yanf M."/>
            <person name="Daum C."/>
            <person name="Ng V."/>
            <person name="Clum A."/>
            <person name="Ohm R."/>
            <person name="Martin F."/>
            <person name="Silar P."/>
            <person name="Natvig D."/>
            <person name="Lalanne C."/>
            <person name="Gautier V."/>
            <person name="Ament-Velasquez S.L."/>
            <person name="Kruys A."/>
            <person name="Hutchinson M.I."/>
            <person name="Powell A.J."/>
            <person name="Barry K."/>
            <person name="Miller A.N."/>
            <person name="Grigoriev I.V."/>
            <person name="Debuchy R."/>
            <person name="Gladieux P."/>
            <person name="Thoren M.H."/>
            <person name="Johannesson H."/>
        </authorList>
    </citation>
    <scope>NUCLEOTIDE SEQUENCE</scope>
    <source>
        <strain evidence="2">PSN293</strain>
    </source>
</reference>
<evidence type="ECO:0000256" key="1">
    <source>
        <dbReference type="SAM" id="MobiDB-lite"/>
    </source>
</evidence>
<gene>
    <name evidence="2" type="ORF">QBC37DRAFT_403208</name>
</gene>
<protein>
    <submittedName>
        <fullName evidence="2">Uncharacterized protein</fullName>
    </submittedName>
</protein>
<keyword evidence="3" id="KW-1185">Reference proteome</keyword>
<feature type="compositionally biased region" description="Pro residues" evidence="1">
    <location>
        <begin position="93"/>
        <end position="120"/>
    </location>
</feature>
<accession>A0AAN6Y3K1</accession>
<dbReference type="EMBL" id="MU858169">
    <property type="protein sequence ID" value="KAK4210650.1"/>
    <property type="molecule type" value="Genomic_DNA"/>
</dbReference>
<evidence type="ECO:0000313" key="2">
    <source>
        <dbReference type="EMBL" id="KAK4210650.1"/>
    </source>
</evidence>
<organism evidence="2 3">
    <name type="scientific">Rhypophila decipiens</name>
    <dbReference type="NCBI Taxonomy" id="261697"/>
    <lineage>
        <taxon>Eukaryota</taxon>
        <taxon>Fungi</taxon>
        <taxon>Dikarya</taxon>
        <taxon>Ascomycota</taxon>
        <taxon>Pezizomycotina</taxon>
        <taxon>Sordariomycetes</taxon>
        <taxon>Sordariomycetidae</taxon>
        <taxon>Sordariales</taxon>
        <taxon>Naviculisporaceae</taxon>
        <taxon>Rhypophila</taxon>
    </lineage>
</organism>